<evidence type="ECO:0000256" key="1">
    <source>
        <dbReference type="SAM" id="Phobius"/>
    </source>
</evidence>
<dbReference type="AlphaFoldDB" id="A0A8R1E3F3"/>
<sequence>MERTSFPQSSTTFFFQNVPWYIRWLAAKKLFCCYVPKSFRYDKDSYSRNNNVQAISLHSTPDRNVVKNLIPKEINFTEVNQDAPLHDVLEGSSTGKEQKIDLIVNLLREIISLKEKIGSCGQLASYWDRIISRCEKVSLSFYLLLITINVLMFLYPELWY</sequence>
<name>A0A8R1E3F3_CAEJA</name>
<accession>A0A8R1E3F3</accession>
<reference evidence="3" key="1">
    <citation type="submission" date="2010-08" db="EMBL/GenBank/DDBJ databases">
        <authorList>
            <consortium name="Caenorhabditis japonica Sequencing Consortium"/>
            <person name="Wilson R.K."/>
        </authorList>
    </citation>
    <scope>NUCLEOTIDE SEQUENCE [LARGE SCALE GENOMIC DNA]</scope>
    <source>
        <strain evidence="3">DF5081</strain>
    </source>
</reference>
<reference evidence="2" key="2">
    <citation type="submission" date="2022-06" db="UniProtKB">
        <authorList>
            <consortium name="EnsemblMetazoa"/>
        </authorList>
    </citation>
    <scope>IDENTIFICATION</scope>
    <source>
        <strain evidence="2">DF5081</strain>
    </source>
</reference>
<feature type="transmembrane region" description="Helical" evidence="1">
    <location>
        <begin position="137"/>
        <end position="155"/>
    </location>
</feature>
<keyword evidence="3" id="KW-1185">Reference proteome</keyword>
<evidence type="ECO:0000313" key="2">
    <source>
        <dbReference type="EnsemblMetazoa" id="CJA18685.1"/>
    </source>
</evidence>
<dbReference type="Proteomes" id="UP000005237">
    <property type="component" value="Unassembled WGS sequence"/>
</dbReference>
<proteinExistence type="predicted"/>
<evidence type="ECO:0000313" key="3">
    <source>
        <dbReference type="Proteomes" id="UP000005237"/>
    </source>
</evidence>
<keyword evidence="1" id="KW-0812">Transmembrane</keyword>
<protein>
    <submittedName>
        <fullName evidence="2">Uncharacterized protein</fullName>
    </submittedName>
</protein>
<keyword evidence="1" id="KW-1133">Transmembrane helix</keyword>
<organism evidence="2 3">
    <name type="scientific">Caenorhabditis japonica</name>
    <dbReference type="NCBI Taxonomy" id="281687"/>
    <lineage>
        <taxon>Eukaryota</taxon>
        <taxon>Metazoa</taxon>
        <taxon>Ecdysozoa</taxon>
        <taxon>Nematoda</taxon>
        <taxon>Chromadorea</taxon>
        <taxon>Rhabditida</taxon>
        <taxon>Rhabditina</taxon>
        <taxon>Rhabditomorpha</taxon>
        <taxon>Rhabditoidea</taxon>
        <taxon>Rhabditidae</taxon>
        <taxon>Peloderinae</taxon>
        <taxon>Caenorhabditis</taxon>
    </lineage>
</organism>
<keyword evidence="1" id="KW-0472">Membrane</keyword>
<dbReference type="EnsemblMetazoa" id="CJA18685.1">
    <property type="protein sequence ID" value="CJA18685.1"/>
    <property type="gene ID" value="WBGene00137889"/>
</dbReference>